<protein>
    <recommendedName>
        <fullName evidence="6">Protein kinase domain-containing protein</fullName>
    </recommendedName>
</protein>
<accession>A0ABD3L203</accession>
<keyword evidence="2" id="KW-0812">Transmembrane</keyword>
<name>A0ABD3L203_EUCGL</name>
<gene>
    <name evidence="7" type="ORF">ACJRO7_014961</name>
</gene>
<dbReference type="Gene3D" id="3.30.200.20">
    <property type="entry name" value="Phosphorylase Kinase, domain 1"/>
    <property type="match status" value="1"/>
</dbReference>
<dbReference type="EMBL" id="JBJKBG010000003">
    <property type="protein sequence ID" value="KAL3745945.1"/>
    <property type="molecule type" value="Genomic_DNA"/>
</dbReference>
<dbReference type="GO" id="GO:0016020">
    <property type="term" value="C:membrane"/>
    <property type="evidence" value="ECO:0007669"/>
    <property type="project" value="UniProtKB-SubCell"/>
</dbReference>
<sequence length="110" mass="12447">MIMVDKILDDIEKPLRFSSQQLRLATSSFSHLLVAGSFGDIHKGTFMNGLLVAVKVLNSSSDKKIEDQFLAEVTTNGRTHHMNLVQLYGFGFDRNLRALVYEFMHNDSLD</sequence>
<reference evidence="7 8" key="1">
    <citation type="submission" date="2024-11" db="EMBL/GenBank/DDBJ databases">
        <title>Chromosome-level genome assembly of Eucalyptus globulus Labill. provides insights into its genome evolution.</title>
        <authorList>
            <person name="Li X."/>
        </authorList>
    </citation>
    <scope>NUCLEOTIDE SEQUENCE [LARGE SCALE GENOMIC DNA]</scope>
    <source>
        <strain evidence="7">CL2024</strain>
        <tissue evidence="7">Fresh tender leaves</tissue>
    </source>
</reference>
<dbReference type="Pfam" id="PF07714">
    <property type="entry name" value="PK_Tyr_Ser-Thr"/>
    <property type="match status" value="1"/>
</dbReference>
<dbReference type="InterPro" id="IPR001245">
    <property type="entry name" value="Ser-Thr/Tyr_kinase_cat_dom"/>
</dbReference>
<evidence type="ECO:0000256" key="4">
    <source>
        <dbReference type="ARBA" id="ARBA00022989"/>
    </source>
</evidence>
<evidence type="ECO:0000259" key="6">
    <source>
        <dbReference type="PROSITE" id="PS50011"/>
    </source>
</evidence>
<evidence type="ECO:0000313" key="7">
    <source>
        <dbReference type="EMBL" id="KAL3745945.1"/>
    </source>
</evidence>
<comment type="caution">
    <text evidence="7">The sequence shown here is derived from an EMBL/GenBank/DDBJ whole genome shotgun (WGS) entry which is preliminary data.</text>
</comment>
<keyword evidence="5" id="KW-0472">Membrane</keyword>
<dbReference type="SUPFAM" id="SSF56112">
    <property type="entry name" value="Protein kinase-like (PK-like)"/>
    <property type="match status" value="1"/>
</dbReference>
<evidence type="ECO:0000313" key="8">
    <source>
        <dbReference type="Proteomes" id="UP001634007"/>
    </source>
</evidence>
<keyword evidence="4" id="KW-1133">Transmembrane helix</keyword>
<dbReference type="PROSITE" id="PS50011">
    <property type="entry name" value="PROTEIN_KINASE_DOM"/>
    <property type="match status" value="1"/>
</dbReference>
<comment type="subcellular location">
    <subcellularLocation>
        <location evidence="1">Membrane</location>
        <topology evidence="1">Single-pass membrane protein</topology>
    </subcellularLocation>
</comment>
<keyword evidence="8" id="KW-1185">Reference proteome</keyword>
<organism evidence="7 8">
    <name type="scientific">Eucalyptus globulus</name>
    <name type="common">Tasmanian blue gum</name>
    <dbReference type="NCBI Taxonomy" id="34317"/>
    <lineage>
        <taxon>Eukaryota</taxon>
        <taxon>Viridiplantae</taxon>
        <taxon>Streptophyta</taxon>
        <taxon>Embryophyta</taxon>
        <taxon>Tracheophyta</taxon>
        <taxon>Spermatophyta</taxon>
        <taxon>Magnoliopsida</taxon>
        <taxon>eudicotyledons</taxon>
        <taxon>Gunneridae</taxon>
        <taxon>Pentapetalae</taxon>
        <taxon>rosids</taxon>
        <taxon>malvids</taxon>
        <taxon>Myrtales</taxon>
        <taxon>Myrtaceae</taxon>
        <taxon>Myrtoideae</taxon>
        <taxon>Eucalypteae</taxon>
        <taxon>Eucalyptus</taxon>
    </lineage>
</organism>
<evidence type="ECO:0000256" key="2">
    <source>
        <dbReference type="ARBA" id="ARBA00022692"/>
    </source>
</evidence>
<evidence type="ECO:0000256" key="5">
    <source>
        <dbReference type="ARBA" id="ARBA00023136"/>
    </source>
</evidence>
<dbReference type="InterPro" id="IPR000719">
    <property type="entry name" value="Prot_kinase_dom"/>
</dbReference>
<dbReference type="PANTHER" id="PTHR47974">
    <property type="entry name" value="OS07G0415500 PROTEIN"/>
    <property type="match status" value="1"/>
</dbReference>
<dbReference type="PANTHER" id="PTHR47974:SF9">
    <property type="entry name" value="RECEPTOR-LIKE SERINE_THREONINE-PROTEIN KINASE"/>
    <property type="match status" value="1"/>
</dbReference>
<feature type="domain" description="Protein kinase" evidence="6">
    <location>
        <begin position="27"/>
        <end position="110"/>
    </location>
</feature>
<keyword evidence="3" id="KW-0732">Signal</keyword>
<evidence type="ECO:0000256" key="1">
    <source>
        <dbReference type="ARBA" id="ARBA00004167"/>
    </source>
</evidence>
<evidence type="ECO:0000256" key="3">
    <source>
        <dbReference type="ARBA" id="ARBA00022729"/>
    </source>
</evidence>
<dbReference type="Proteomes" id="UP001634007">
    <property type="component" value="Unassembled WGS sequence"/>
</dbReference>
<dbReference type="AlphaFoldDB" id="A0ABD3L203"/>
<dbReference type="InterPro" id="IPR011009">
    <property type="entry name" value="Kinase-like_dom_sf"/>
</dbReference>
<proteinExistence type="predicted"/>